<accession>A0A3P8MA69</accession>
<dbReference type="InterPro" id="IPR010645">
    <property type="entry name" value="MFS_4"/>
</dbReference>
<evidence type="ECO:0000313" key="3">
    <source>
        <dbReference type="Proteomes" id="UP000271626"/>
    </source>
</evidence>
<feature type="transmembrane region" description="Helical" evidence="1">
    <location>
        <begin position="347"/>
        <end position="366"/>
    </location>
</feature>
<reference evidence="2 3" key="1">
    <citation type="submission" date="2018-12" db="EMBL/GenBank/DDBJ databases">
        <authorList>
            <consortium name="Pathogen Informatics"/>
        </authorList>
    </citation>
    <scope>NUCLEOTIDE SEQUENCE [LARGE SCALE GENOMIC DNA]</scope>
    <source>
        <strain evidence="2 3">NCTC10741</strain>
    </source>
</reference>
<dbReference type="PANTHER" id="PTHR23537">
    <property type="match status" value="1"/>
</dbReference>
<dbReference type="SUPFAM" id="SSF103473">
    <property type="entry name" value="MFS general substrate transporter"/>
    <property type="match status" value="1"/>
</dbReference>
<feature type="transmembrane region" description="Helical" evidence="1">
    <location>
        <begin position="154"/>
        <end position="173"/>
    </location>
</feature>
<sequence length="378" mass="37824">MNTRQLGFGALAGLAAAMGLGRFVYTPILPLMQEQTGISPGSTAIVATFNYLGYFLGALALALWPRLARSTVLLRASLIALVASEIAMVLAVNVPLWSAVRLIAGLASAVVFVYCAGAVAGTAAAGVAFCGVGVGIAASGVLVVALGEVVGWRALWWVAALATAVFGAFAWRLPPGGGGTVDRPDGAAPAGAPLRPGIAGWALGISYFLEGLGYIVLGTFLVAAVAVGGRSWEGPAAWVIVGLAAAVSPLIWARLRRYRSAESLLVIALLLQVVSAVLPSLVRGPAAAAVSAVLFGGTFIGAVMLSMEAGARIGIPRSAAVLTAGYGVGQIVGPLVVAPMLGDGYDAAFLTAGGVLVAAALLAAVARWTAPDRVAAGA</sequence>
<keyword evidence="1" id="KW-1133">Transmembrane helix</keyword>
<dbReference type="Pfam" id="PF06779">
    <property type="entry name" value="MFS_4"/>
    <property type="match status" value="1"/>
</dbReference>
<feature type="transmembrane region" description="Helical" evidence="1">
    <location>
        <begin position="127"/>
        <end position="148"/>
    </location>
</feature>
<evidence type="ECO:0000256" key="1">
    <source>
        <dbReference type="SAM" id="Phobius"/>
    </source>
</evidence>
<evidence type="ECO:0000313" key="2">
    <source>
        <dbReference type="EMBL" id="VDR37860.1"/>
    </source>
</evidence>
<protein>
    <submittedName>
        <fullName evidence="2">Arabinose efflux permease</fullName>
    </submittedName>
</protein>
<dbReference type="GO" id="GO:0005886">
    <property type="term" value="C:plasma membrane"/>
    <property type="evidence" value="ECO:0007669"/>
    <property type="project" value="TreeGrafter"/>
</dbReference>
<organism evidence="2 3">
    <name type="scientific">Tsukamurella paurometabola</name>
    <name type="common">Corynebacterium paurometabolum</name>
    <dbReference type="NCBI Taxonomy" id="2061"/>
    <lineage>
        <taxon>Bacteria</taxon>
        <taxon>Bacillati</taxon>
        <taxon>Actinomycetota</taxon>
        <taxon>Actinomycetes</taxon>
        <taxon>Mycobacteriales</taxon>
        <taxon>Tsukamurellaceae</taxon>
        <taxon>Tsukamurella</taxon>
    </lineage>
</organism>
<feature type="transmembrane region" description="Helical" evidence="1">
    <location>
        <begin position="76"/>
        <end position="96"/>
    </location>
</feature>
<dbReference type="RefSeq" id="WP_126195196.1">
    <property type="nucleotide sequence ID" value="NZ_CP085954.1"/>
</dbReference>
<feature type="transmembrane region" description="Helical" evidence="1">
    <location>
        <begin position="264"/>
        <end position="282"/>
    </location>
</feature>
<proteinExistence type="predicted"/>
<feature type="transmembrane region" description="Helical" evidence="1">
    <location>
        <begin position="211"/>
        <end position="229"/>
    </location>
</feature>
<keyword evidence="1" id="KW-0812">Transmembrane</keyword>
<feature type="transmembrane region" description="Helical" evidence="1">
    <location>
        <begin position="288"/>
        <end position="307"/>
    </location>
</feature>
<dbReference type="InterPro" id="IPR036259">
    <property type="entry name" value="MFS_trans_sf"/>
</dbReference>
<feature type="transmembrane region" description="Helical" evidence="1">
    <location>
        <begin position="102"/>
        <end position="120"/>
    </location>
</feature>
<dbReference type="AlphaFoldDB" id="A0A3P8MA69"/>
<gene>
    <name evidence="2" type="ORF">NCTC10741_00972</name>
</gene>
<dbReference type="Gene3D" id="1.20.1250.20">
    <property type="entry name" value="MFS general substrate transporter like domains"/>
    <property type="match status" value="1"/>
</dbReference>
<dbReference type="EMBL" id="LR131273">
    <property type="protein sequence ID" value="VDR37860.1"/>
    <property type="molecule type" value="Genomic_DNA"/>
</dbReference>
<feature type="transmembrane region" description="Helical" evidence="1">
    <location>
        <begin position="45"/>
        <end position="64"/>
    </location>
</feature>
<dbReference type="PANTHER" id="PTHR23537:SF1">
    <property type="entry name" value="SUGAR TRANSPORTER"/>
    <property type="match status" value="1"/>
</dbReference>
<feature type="transmembrane region" description="Helical" evidence="1">
    <location>
        <begin position="235"/>
        <end position="252"/>
    </location>
</feature>
<name>A0A3P8MA69_TSUPA</name>
<feature type="transmembrane region" description="Helical" evidence="1">
    <location>
        <begin position="319"/>
        <end position="341"/>
    </location>
</feature>
<keyword evidence="1" id="KW-0472">Membrane</keyword>
<dbReference type="Proteomes" id="UP000271626">
    <property type="component" value="Chromosome"/>
</dbReference>
<dbReference type="OrthoDB" id="9797953at2"/>